<feature type="domain" description="Cytosol aminopeptidase" evidence="5">
    <location>
        <begin position="347"/>
        <end position="354"/>
    </location>
</feature>
<dbReference type="PANTHER" id="PTHR11963">
    <property type="entry name" value="LEUCINE AMINOPEPTIDASE-RELATED"/>
    <property type="match status" value="1"/>
</dbReference>
<organism evidence="6">
    <name type="scientific">Darwinula stevensoni</name>
    <dbReference type="NCBI Taxonomy" id="69355"/>
    <lineage>
        <taxon>Eukaryota</taxon>
        <taxon>Metazoa</taxon>
        <taxon>Ecdysozoa</taxon>
        <taxon>Arthropoda</taxon>
        <taxon>Crustacea</taxon>
        <taxon>Oligostraca</taxon>
        <taxon>Ostracoda</taxon>
        <taxon>Podocopa</taxon>
        <taxon>Podocopida</taxon>
        <taxon>Darwinulocopina</taxon>
        <taxon>Darwinuloidea</taxon>
        <taxon>Darwinulidae</taxon>
        <taxon>Darwinula</taxon>
    </lineage>
</organism>
<dbReference type="InterPro" id="IPR000819">
    <property type="entry name" value="Peptidase_M17_C"/>
</dbReference>
<dbReference type="GO" id="GO:0030145">
    <property type="term" value="F:manganese ion binding"/>
    <property type="evidence" value="ECO:0007669"/>
    <property type="project" value="InterPro"/>
</dbReference>
<evidence type="ECO:0000259" key="5">
    <source>
        <dbReference type="PROSITE" id="PS00631"/>
    </source>
</evidence>
<dbReference type="OrthoDB" id="412814at2759"/>
<dbReference type="SUPFAM" id="SSF53187">
    <property type="entry name" value="Zn-dependent exopeptidases"/>
    <property type="match status" value="1"/>
</dbReference>
<accession>A0A7R8WYG6</accession>
<dbReference type="Gene3D" id="3.40.50.10590">
    <property type="entry name" value="Zn-dependent exopeptidases"/>
    <property type="match status" value="1"/>
</dbReference>
<dbReference type="GO" id="GO:0070006">
    <property type="term" value="F:metalloaminopeptidase activity"/>
    <property type="evidence" value="ECO:0007669"/>
    <property type="project" value="InterPro"/>
</dbReference>
<dbReference type="EMBL" id="LR899556">
    <property type="protein sequence ID" value="CAD7240531.1"/>
    <property type="molecule type" value="Genomic_DNA"/>
</dbReference>
<dbReference type="GO" id="GO:0005737">
    <property type="term" value="C:cytoplasm"/>
    <property type="evidence" value="ECO:0007669"/>
    <property type="project" value="InterPro"/>
</dbReference>
<sequence>GNQRSSWHTMATRINVSRTIGDVDPGAHPVLIIGQLPHLSLVPWNVISKKFGNRITSGHFEDALASLNPNPTDSCPLYLQAATVAALPSKCSRHNTPSRGHSISKIVKSSSISSEGDILIACEYRDVFASLCAVARVFPLYSRRTSQMDKNQKVVNLEFYLVGDSKKVSLSEEDVNCLNAAAEAVQLSARIVDTPCNEMNTDTFLTEIEAVGKALNIIPTIIRGDKLQEQGFGGIFGVGKAAIHPPALAVLSHIVPNATQTIAWVGKGIVYDTGGLSIKAKTSMVGMKRDCGGAAGVLGAFYLAIKQGFSQNLHAVFCLAENAVGPIATRPDDIHTLYSGRTVEINNTDAEGRLVLADGVAYAEKDLKANIILDMATLTGAQGVATGKYHGAVLTNKESWEQWTMRAGQLSGDLVFPIPYTPELHFSEFSSSVADMKNSVADRSNAQSSCAGLFIAAHLRMTTPLSWIHVDMASPVHCGERATGYGVALLNSLFGYCSQSPMLQLLSPVTAENGVDGEPILDGSLECSSICEFFNKNLQAKILVPAWDDATAHTIAKLSHRTIPEVHRCERGDLTIQDDCLTLDNAIEIAAREEVRRDKGRHVCGPPHMCLALSLLTLQMTHRSELERLCSKNFSKHEVREAFDSLLESEKLWDEYLLSLDRRLQEVSAPENSLVVGSTIPEHLTLIHADSDEQVWNHNAMVYYAEQMIAGKSLAKPFEGGEDDVHQMGGDFIVDSLGKLVYCHLSQTSLNRPSSHELLSFLRSSGSHLFLLDVRQCSWVKNFS</sequence>
<keyword evidence="3" id="KW-0645">Protease</keyword>
<feature type="non-terminal residue" evidence="6">
    <location>
        <position position="1"/>
    </location>
</feature>
<dbReference type="Pfam" id="PF00883">
    <property type="entry name" value="Peptidase_M17"/>
    <property type="match status" value="1"/>
</dbReference>
<protein>
    <recommendedName>
        <fullName evidence="5">Cytosol aminopeptidase domain-containing protein</fullName>
    </recommendedName>
</protein>
<dbReference type="InterPro" id="IPR041417">
    <property type="entry name" value="NPEPL1_N"/>
</dbReference>
<evidence type="ECO:0000313" key="6">
    <source>
        <dbReference type="EMBL" id="CAD7240531.1"/>
    </source>
</evidence>
<dbReference type="EMBL" id="CAJPEV010000039">
    <property type="protein sequence ID" value="CAG0879360.1"/>
    <property type="molecule type" value="Genomic_DNA"/>
</dbReference>
<dbReference type="PROSITE" id="PS00631">
    <property type="entry name" value="CYTOSOL_AP"/>
    <property type="match status" value="1"/>
</dbReference>
<dbReference type="InterPro" id="IPR011356">
    <property type="entry name" value="Leucine_aapep/pepB"/>
</dbReference>
<dbReference type="PRINTS" id="PR00481">
    <property type="entry name" value="LAMNOPPTDASE"/>
</dbReference>
<dbReference type="PANTHER" id="PTHR11963:SF4">
    <property type="entry name" value="AMINOPEPTIDASE NPEPL1-RELATED"/>
    <property type="match status" value="1"/>
</dbReference>
<dbReference type="Proteomes" id="UP000677054">
    <property type="component" value="Unassembled WGS sequence"/>
</dbReference>
<dbReference type="CDD" id="cd00433">
    <property type="entry name" value="Peptidase_M17"/>
    <property type="match status" value="1"/>
</dbReference>
<keyword evidence="4" id="KW-0378">Hydrolase</keyword>
<gene>
    <name evidence="6" type="ORF">DSTB1V02_LOCUS552</name>
</gene>
<evidence type="ECO:0000313" key="7">
    <source>
        <dbReference type="Proteomes" id="UP000677054"/>
    </source>
</evidence>
<evidence type="ECO:0000256" key="3">
    <source>
        <dbReference type="ARBA" id="ARBA00022670"/>
    </source>
</evidence>
<evidence type="ECO:0000256" key="1">
    <source>
        <dbReference type="ARBA" id="ARBA00009528"/>
    </source>
</evidence>
<reference evidence="6" key="1">
    <citation type="submission" date="2020-11" db="EMBL/GenBank/DDBJ databases">
        <authorList>
            <person name="Tran Van P."/>
        </authorList>
    </citation>
    <scope>NUCLEOTIDE SEQUENCE</scope>
</reference>
<evidence type="ECO:0000256" key="2">
    <source>
        <dbReference type="ARBA" id="ARBA00022438"/>
    </source>
</evidence>
<keyword evidence="2" id="KW-0031">Aminopeptidase</keyword>
<proteinExistence type="inferred from homology"/>
<name>A0A7R8WYG6_9CRUS</name>
<dbReference type="Pfam" id="PF18295">
    <property type="entry name" value="Pdase_M17_N2"/>
    <property type="match status" value="1"/>
</dbReference>
<dbReference type="FunFam" id="3.40.630.10:FF:000035">
    <property type="entry name" value="Probable aminopeptidase NPEPL1"/>
    <property type="match status" value="1"/>
</dbReference>
<evidence type="ECO:0000256" key="4">
    <source>
        <dbReference type="ARBA" id="ARBA00022801"/>
    </source>
</evidence>
<dbReference type="Gene3D" id="3.40.630.10">
    <property type="entry name" value="Zn peptidases"/>
    <property type="match status" value="1"/>
</dbReference>
<keyword evidence="7" id="KW-1185">Reference proteome</keyword>
<comment type="similarity">
    <text evidence="1">Belongs to the peptidase M17 family.</text>
</comment>
<dbReference type="AlphaFoldDB" id="A0A7R8WYG6"/>
<dbReference type="GO" id="GO:0006508">
    <property type="term" value="P:proteolysis"/>
    <property type="evidence" value="ECO:0007669"/>
    <property type="project" value="UniProtKB-KW"/>
</dbReference>